<sequence>MNNEDSQSSPTNDHSPKKIMKTIQHTKRNFADEDFQQSLNQLEDIIQSQDELTTESNNSNSIHDVISKHTDIGDLDAWEDAVADIERYLQQKTNSRKNS</sequence>
<gene>
    <name evidence="1" type="ORF">CUN59_03945</name>
</gene>
<organism evidence="1 2">
    <name type="scientific">Cuspidothrix issatschenkoi CHARLIE-1</name>
    <dbReference type="NCBI Taxonomy" id="2052836"/>
    <lineage>
        <taxon>Bacteria</taxon>
        <taxon>Bacillati</taxon>
        <taxon>Cyanobacteriota</taxon>
        <taxon>Cyanophyceae</taxon>
        <taxon>Nostocales</taxon>
        <taxon>Aphanizomenonaceae</taxon>
        <taxon>Cuspidothrix</taxon>
    </lineage>
</organism>
<proteinExistence type="predicted"/>
<accession>A0A2S6CXQ5</accession>
<evidence type="ECO:0000313" key="2">
    <source>
        <dbReference type="Proteomes" id="UP000239589"/>
    </source>
</evidence>
<protein>
    <submittedName>
        <fullName evidence="1">Uncharacterized protein</fullName>
    </submittedName>
</protein>
<dbReference type="Proteomes" id="UP000239589">
    <property type="component" value="Unassembled WGS sequence"/>
</dbReference>
<evidence type="ECO:0000313" key="1">
    <source>
        <dbReference type="EMBL" id="PPJ64545.1"/>
    </source>
</evidence>
<dbReference type="AlphaFoldDB" id="A0A2S6CXQ5"/>
<dbReference type="RefSeq" id="WP_104386610.1">
    <property type="nucleotide sequence ID" value="NZ_PGEM01000025.1"/>
</dbReference>
<keyword evidence="2" id="KW-1185">Reference proteome</keyword>
<dbReference type="EMBL" id="PGEM01000025">
    <property type="protein sequence ID" value="PPJ64545.1"/>
    <property type="molecule type" value="Genomic_DNA"/>
</dbReference>
<dbReference type="OrthoDB" id="515899at2"/>
<reference evidence="1 2" key="1">
    <citation type="submission" date="2018-02" db="EMBL/GenBank/DDBJ databases">
        <title>Discovery of a pederin family compound in a non-symbiotic bloom-forming cyanobacterium.</title>
        <authorList>
            <person name="Kust A."/>
            <person name="Mares J."/>
            <person name="Jokela J."/>
            <person name="Urajova P."/>
            <person name="Hajek J."/>
            <person name="Saurav K."/>
            <person name="Voracova K."/>
            <person name="Fewer D.P."/>
            <person name="Haapaniemi E."/>
            <person name="Permi P."/>
            <person name="Rehakova K."/>
            <person name="Sivonen K."/>
            <person name="Hrouzek P."/>
        </authorList>
    </citation>
    <scope>NUCLEOTIDE SEQUENCE [LARGE SCALE GENOMIC DNA]</scope>
    <source>
        <strain evidence="1 2">CHARLIE-1</strain>
    </source>
</reference>
<comment type="caution">
    <text evidence="1">The sequence shown here is derived from an EMBL/GenBank/DDBJ whole genome shotgun (WGS) entry which is preliminary data.</text>
</comment>
<name>A0A2S6CXQ5_9CYAN</name>